<organism evidence="2 3">
    <name type="scientific">Hyalangium minutum</name>
    <dbReference type="NCBI Taxonomy" id="394096"/>
    <lineage>
        <taxon>Bacteria</taxon>
        <taxon>Pseudomonadati</taxon>
        <taxon>Myxococcota</taxon>
        <taxon>Myxococcia</taxon>
        <taxon>Myxococcales</taxon>
        <taxon>Cystobacterineae</taxon>
        <taxon>Archangiaceae</taxon>
        <taxon>Hyalangium</taxon>
    </lineage>
</organism>
<evidence type="ECO:0000313" key="2">
    <source>
        <dbReference type="EMBL" id="KFE65243.1"/>
    </source>
</evidence>
<proteinExistence type="predicted"/>
<dbReference type="PROSITE" id="PS50005">
    <property type="entry name" value="TPR"/>
    <property type="match status" value="2"/>
</dbReference>
<protein>
    <submittedName>
        <fullName evidence="2">Tetratricopeptide repeat protein</fullName>
    </submittedName>
</protein>
<dbReference type="SMART" id="SM00028">
    <property type="entry name" value="TPR"/>
    <property type="match status" value="2"/>
</dbReference>
<comment type="caution">
    <text evidence="2">The sequence shown here is derived from an EMBL/GenBank/DDBJ whole genome shotgun (WGS) entry which is preliminary data.</text>
</comment>
<evidence type="ECO:0000256" key="1">
    <source>
        <dbReference type="PROSITE-ProRule" id="PRU00339"/>
    </source>
</evidence>
<keyword evidence="3" id="KW-1185">Reference proteome</keyword>
<reference evidence="2 3" key="1">
    <citation type="submission" date="2014-04" db="EMBL/GenBank/DDBJ databases">
        <title>Genome assembly of Hyalangium minutum DSM 14724.</title>
        <authorList>
            <person name="Sharma G."/>
            <person name="Subramanian S."/>
        </authorList>
    </citation>
    <scope>NUCLEOTIDE SEQUENCE [LARGE SCALE GENOMIC DNA]</scope>
    <source>
        <strain evidence="2 3">DSM 14724</strain>
    </source>
</reference>
<name>A0A085WC30_9BACT</name>
<dbReference type="EMBL" id="JMCB01000012">
    <property type="protein sequence ID" value="KFE65243.1"/>
    <property type="molecule type" value="Genomic_DNA"/>
</dbReference>
<dbReference type="InterPro" id="IPR011990">
    <property type="entry name" value="TPR-like_helical_dom_sf"/>
</dbReference>
<accession>A0A085WC30</accession>
<dbReference type="Proteomes" id="UP000028725">
    <property type="component" value="Unassembled WGS sequence"/>
</dbReference>
<dbReference type="PANTHER" id="PTHR46014:SF1">
    <property type="entry name" value="TETRATRICOPEPTIDE REPEAT PROTEIN 1"/>
    <property type="match status" value="1"/>
</dbReference>
<dbReference type="OrthoDB" id="5513993at2"/>
<feature type="repeat" description="TPR" evidence="1">
    <location>
        <begin position="75"/>
        <end position="108"/>
    </location>
</feature>
<dbReference type="STRING" id="394096.DB31_1359"/>
<dbReference type="SUPFAM" id="SSF48452">
    <property type="entry name" value="TPR-like"/>
    <property type="match status" value="1"/>
</dbReference>
<sequence>MSQTPQTSSNPTAPSQAELAQRLIAGDITPAQFLGLSQEQLYVIATTAHRLLAQGQTQQALTLFKGLVAASPYDSVFHCNLAAAYVQAELYSEAMEEYSRAIQLNIANVDALAGRSELLLREGRVAEALNDLQAVLRLDPKAERETTQRARTTLVLLNKLADSAETAEPPKQP</sequence>
<dbReference type="InterPro" id="IPR019734">
    <property type="entry name" value="TPR_rpt"/>
</dbReference>
<feature type="repeat" description="TPR" evidence="1">
    <location>
        <begin position="109"/>
        <end position="142"/>
    </location>
</feature>
<dbReference type="AlphaFoldDB" id="A0A085WC30"/>
<evidence type="ECO:0000313" key="3">
    <source>
        <dbReference type="Proteomes" id="UP000028725"/>
    </source>
</evidence>
<gene>
    <name evidence="2" type="ORF">DB31_1359</name>
</gene>
<dbReference type="Gene3D" id="1.25.40.10">
    <property type="entry name" value="Tetratricopeptide repeat domain"/>
    <property type="match status" value="1"/>
</dbReference>
<dbReference type="RefSeq" id="WP_044193050.1">
    <property type="nucleotide sequence ID" value="NZ_JMCB01000012.1"/>
</dbReference>
<dbReference type="InterPro" id="IPR052769">
    <property type="entry name" value="TPR_domain_protein"/>
</dbReference>
<dbReference type="Pfam" id="PF14559">
    <property type="entry name" value="TPR_19"/>
    <property type="match status" value="1"/>
</dbReference>
<dbReference type="PANTHER" id="PTHR46014">
    <property type="entry name" value="TETRATRICOPEPTIDE REPEAT PROTEIN 1"/>
    <property type="match status" value="1"/>
</dbReference>
<keyword evidence="1" id="KW-0802">TPR repeat</keyword>